<keyword evidence="4" id="KW-0969">Cilium</keyword>
<dbReference type="InterPro" id="IPR053879">
    <property type="entry name" value="HYDIN_VesB_CFA65-like_Ig"/>
</dbReference>
<gene>
    <name evidence="9" type="ORF">GCM10022242_10750</name>
</gene>
<reference evidence="10" key="1">
    <citation type="journal article" date="2019" name="Int. J. Syst. Evol. Microbiol.">
        <title>The Global Catalogue of Microorganisms (GCM) 10K type strain sequencing project: providing services to taxonomists for standard genome sequencing and annotation.</title>
        <authorList>
            <consortium name="The Broad Institute Genomics Platform"/>
            <consortium name="The Broad Institute Genome Sequencing Center for Infectious Disease"/>
            <person name="Wu L."/>
            <person name="Ma J."/>
        </authorList>
    </citation>
    <scope>NUCLEOTIDE SEQUENCE [LARGE SCALE GENOMIC DNA]</scope>
    <source>
        <strain evidence="10">JCM 16953</strain>
    </source>
</reference>
<organism evidence="9 10">
    <name type="scientific">Nocardioides panacisoli</name>
    <dbReference type="NCBI Taxonomy" id="627624"/>
    <lineage>
        <taxon>Bacteria</taxon>
        <taxon>Bacillati</taxon>
        <taxon>Actinomycetota</taxon>
        <taxon>Actinomycetes</taxon>
        <taxon>Propionibacteriales</taxon>
        <taxon>Nocardioidaceae</taxon>
        <taxon>Nocardioides</taxon>
    </lineage>
</organism>
<feature type="compositionally biased region" description="Low complexity" evidence="6">
    <location>
        <begin position="177"/>
        <end position="188"/>
    </location>
</feature>
<dbReference type="Pfam" id="PF22544">
    <property type="entry name" value="HYDIN_VesB_CFA65-like_Ig"/>
    <property type="match status" value="1"/>
</dbReference>
<dbReference type="NCBIfam" id="NF012200">
    <property type="entry name" value="choice_anch_D"/>
    <property type="match status" value="1"/>
</dbReference>
<evidence type="ECO:0000256" key="6">
    <source>
        <dbReference type="SAM" id="MobiDB-lite"/>
    </source>
</evidence>
<proteinExistence type="predicted"/>
<evidence type="ECO:0000259" key="8">
    <source>
        <dbReference type="Pfam" id="PF22544"/>
    </source>
</evidence>
<feature type="domain" description="HYDIN/VesB/CFA65-like Ig-like" evidence="8">
    <location>
        <begin position="298"/>
        <end position="388"/>
    </location>
</feature>
<evidence type="ECO:0000313" key="9">
    <source>
        <dbReference type="EMBL" id="GAA3809929.1"/>
    </source>
</evidence>
<keyword evidence="5" id="KW-0966">Cell projection</keyword>
<evidence type="ECO:0000256" key="7">
    <source>
        <dbReference type="SAM" id="SignalP"/>
    </source>
</evidence>
<accession>A0ABP7I2U3</accession>
<keyword evidence="10" id="KW-1185">Reference proteome</keyword>
<evidence type="ECO:0000256" key="5">
    <source>
        <dbReference type="ARBA" id="ARBA00023273"/>
    </source>
</evidence>
<comment type="caution">
    <text evidence="9">The sequence shown here is derived from an EMBL/GenBank/DDBJ whole genome shotgun (WGS) entry which is preliminary data.</text>
</comment>
<dbReference type="RefSeq" id="WP_344773090.1">
    <property type="nucleotide sequence ID" value="NZ_BAABAH010000003.1"/>
</dbReference>
<evidence type="ECO:0000256" key="2">
    <source>
        <dbReference type="ARBA" id="ARBA00004496"/>
    </source>
</evidence>
<keyword evidence="3" id="KW-0963">Cytoplasm</keyword>
<keyword evidence="7" id="KW-0732">Signal</keyword>
<feature type="region of interest" description="Disordered" evidence="6">
    <location>
        <begin position="164"/>
        <end position="194"/>
    </location>
</feature>
<evidence type="ECO:0000256" key="3">
    <source>
        <dbReference type="ARBA" id="ARBA00022490"/>
    </source>
</evidence>
<dbReference type="EMBL" id="BAABAH010000003">
    <property type="protein sequence ID" value="GAA3809929.1"/>
    <property type="molecule type" value="Genomic_DNA"/>
</dbReference>
<sequence>MPRIPFLARLTALSLGVAGLAALGTSAATAVLPSQCVTTGDTVVCTYTAPTAPASFTLTVPNAVTDVQVHAVGRRGADSNGATGGSPAYVDTTVPAAGGDTFSIAFKNDGGTATAGGGAGGGSTQVSVGGTRLLVAAGGGGAGGVVGAGAALSNGADAGLTATNAAPNTSGAHEVRPAQGGKAATPTAGGPGGGGAQEIAGTCVGAQGNGFNASAGNANKGGNGGAATQPGQVGGGGGGGGLFGGGGGGSGGYGTCGLTNSAGGGGGSDLVPDGGSDGIATSESAVVTLTFTTFASASYSASTLDFGSVEVGKSSGEQTVTVTNDGSQDLAFGAATVSSQFTKGADGCSGTTLLIGASCSIAVRFTPTVTGVASGALTIDDGTASSPKQIGLTGIAVAPADLKILNVGSVYAGRDHLVTRTVKAAGATATYKLGILNESSTPQTYRLALTPGSPAQVWTTGFRAAELPKDAGGDYVTPSVAAHKVLALTLKVTPAQVVEPADVTLLSADGGRIESVSTETNLPAGAGTTRYELFAKQGTDPYIGGPVATPQTATGPALNLNQTATYTLRLENDGTDASTVGLKVTDLDGCAGSFKPTVKVGTKDITAAALAGSYRTPSLAPSKYTTVKVSVKRIAAGCPSMRLMVQSLGGLGSPIRTSYLLTNAGYDAATD</sequence>
<name>A0ABP7I2U3_9ACTN</name>
<dbReference type="Proteomes" id="UP001501821">
    <property type="component" value="Unassembled WGS sequence"/>
</dbReference>
<protein>
    <recommendedName>
        <fullName evidence="8">HYDIN/VesB/CFA65-like Ig-like domain-containing protein</fullName>
    </recommendedName>
</protein>
<evidence type="ECO:0000256" key="4">
    <source>
        <dbReference type="ARBA" id="ARBA00023069"/>
    </source>
</evidence>
<evidence type="ECO:0000313" key="10">
    <source>
        <dbReference type="Proteomes" id="UP001501821"/>
    </source>
</evidence>
<feature type="chain" id="PRO_5046453329" description="HYDIN/VesB/CFA65-like Ig-like domain-containing protein" evidence="7">
    <location>
        <begin position="31"/>
        <end position="671"/>
    </location>
</feature>
<evidence type="ECO:0000256" key="1">
    <source>
        <dbReference type="ARBA" id="ARBA00004138"/>
    </source>
</evidence>
<dbReference type="Gene3D" id="2.60.40.10">
    <property type="entry name" value="Immunoglobulins"/>
    <property type="match status" value="1"/>
</dbReference>
<feature type="signal peptide" evidence="7">
    <location>
        <begin position="1"/>
        <end position="30"/>
    </location>
</feature>
<comment type="subcellular location">
    <subcellularLocation>
        <location evidence="1">Cell projection</location>
        <location evidence="1">Cilium</location>
    </subcellularLocation>
    <subcellularLocation>
        <location evidence="2">Cytoplasm</location>
    </subcellularLocation>
</comment>
<dbReference type="InterPro" id="IPR013783">
    <property type="entry name" value="Ig-like_fold"/>
</dbReference>